<protein>
    <submittedName>
        <fullName evidence="2">Uncharacterized protein</fullName>
    </submittedName>
</protein>
<dbReference type="AlphaFoldDB" id="A0AAV7SCA0"/>
<name>A0AAV7SCA0_PLEWA</name>
<comment type="caution">
    <text evidence="2">The sequence shown here is derived from an EMBL/GenBank/DDBJ whole genome shotgun (WGS) entry which is preliminary data.</text>
</comment>
<evidence type="ECO:0000313" key="3">
    <source>
        <dbReference type="Proteomes" id="UP001066276"/>
    </source>
</evidence>
<organism evidence="2 3">
    <name type="scientific">Pleurodeles waltl</name>
    <name type="common">Iberian ribbed newt</name>
    <dbReference type="NCBI Taxonomy" id="8319"/>
    <lineage>
        <taxon>Eukaryota</taxon>
        <taxon>Metazoa</taxon>
        <taxon>Chordata</taxon>
        <taxon>Craniata</taxon>
        <taxon>Vertebrata</taxon>
        <taxon>Euteleostomi</taxon>
        <taxon>Amphibia</taxon>
        <taxon>Batrachia</taxon>
        <taxon>Caudata</taxon>
        <taxon>Salamandroidea</taxon>
        <taxon>Salamandridae</taxon>
        <taxon>Pleurodelinae</taxon>
        <taxon>Pleurodeles</taxon>
    </lineage>
</organism>
<keyword evidence="3" id="KW-1185">Reference proteome</keyword>
<sequence length="79" mass="8526">MPQHHRRADPILESPALNPLRASTAPLRNSPPGWSRSPGVRSTARPQPQLGPVCSTHGDGPGVGLVYADKWKAPREPMD</sequence>
<accession>A0AAV7SCA0</accession>
<dbReference type="EMBL" id="JANPWB010000008">
    <property type="protein sequence ID" value="KAJ1162569.1"/>
    <property type="molecule type" value="Genomic_DNA"/>
</dbReference>
<proteinExistence type="predicted"/>
<feature type="region of interest" description="Disordered" evidence="1">
    <location>
        <begin position="1"/>
        <end position="62"/>
    </location>
</feature>
<dbReference type="Proteomes" id="UP001066276">
    <property type="component" value="Chromosome 4_2"/>
</dbReference>
<gene>
    <name evidence="2" type="ORF">NDU88_003037</name>
</gene>
<evidence type="ECO:0000256" key="1">
    <source>
        <dbReference type="SAM" id="MobiDB-lite"/>
    </source>
</evidence>
<evidence type="ECO:0000313" key="2">
    <source>
        <dbReference type="EMBL" id="KAJ1162569.1"/>
    </source>
</evidence>
<reference evidence="2" key="1">
    <citation type="journal article" date="2022" name="bioRxiv">
        <title>Sequencing and chromosome-scale assembly of the giantPleurodeles waltlgenome.</title>
        <authorList>
            <person name="Brown T."/>
            <person name="Elewa A."/>
            <person name="Iarovenko S."/>
            <person name="Subramanian E."/>
            <person name="Araus A.J."/>
            <person name="Petzold A."/>
            <person name="Susuki M."/>
            <person name="Suzuki K.-i.T."/>
            <person name="Hayashi T."/>
            <person name="Toyoda A."/>
            <person name="Oliveira C."/>
            <person name="Osipova E."/>
            <person name="Leigh N.D."/>
            <person name="Simon A."/>
            <person name="Yun M.H."/>
        </authorList>
    </citation>
    <scope>NUCLEOTIDE SEQUENCE</scope>
    <source>
        <strain evidence="2">20211129_DDA</strain>
        <tissue evidence="2">Liver</tissue>
    </source>
</reference>